<evidence type="ECO:0000256" key="2">
    <source>
        <dbReference type="SAM" id="MobiDB-lite"/>
    </source>
</evidence>
<proteinExistence type="predicted"/>
<dbReference type="InterPro" id="IPR012338">
    <property type="entry name" value="Beta-lactam/transpept-like"/>
</dbReference>
<keyword evidence="4" id="KW-1185">Reference proteome</keyword>
<gene>
    <name evidence="3" type="ORF">FLAG1_11547</name>
</gene>
<feature type="compositionally biased region" description="Basic and acidic residues" evidence="2">
    <location>
        <begin position="7"/>
        <end position="24"/>
    </location>
</feature>
<keyword evidence="1" id="KW-0378">Hydrolase</keyword>
<evidence type="ECO:0000313" key="4">
    <source>
        <dbReference type="Proteomes" id="UP000037904"/>
    </source>
</evidence>
<dbReference type="GO" id="GO:0016787">
    <property type="term" value="F:hydrolase activity"/>
    <property type="evidence" value="ECO:0007669"/>
    <property type="project" value="UniProtKB-KW"/>
</dbReference>
<dbReference type="Gene3D" id="3.40.710.10">
    <property type="entry name" value="DD-peptidase/beta-lactamase superfamily"/>
    <property type="match status" value="1"/>
</dbReference>
<reference evidence="3 4" key="1">
    <citation type="submission" date="2015-04" db="EMBL/GenBank/DDBJ databases">
        <title>The draft genome sequence of Fusarium langsethiae, a T-2/HT-2 mycotoxin producer.</title>
        <authorList>
            <person name="Lysoe E."/>
            <person name="Divon H.H."/>
            <person name="Terzi V."/>
            <person name="Orru L."/>
            <person name="Lamontanara A."/>
            <person name="Kolseth A.-K."/>
            <person name="Frandsen R.J."/>
            <person name="Nielsen K."/>
            <person name="Thrane U."/>
        </authorList>
    </citation>
    <scope>NUCLEOTIDE SEQUENCE [LARGE SCALE GENOMIC DNA]</scope>
    <source>
        <strain evidence="3 4">Fl201059</strain>
    </source>
</reference>
<dbReference type="PANTHER" id="PTHR43283">
    <property type="entry name" value="BETA-LACTAMASE-RELATED"/>
    <property type="match status" value="1"/>
</dbReference>
<accession>A0A0M9EMK4</accession>
<dbReference type="SUPFAM" id="SSF56601">
    <property type="entry name" value="beta-lactamase/transpeptidase-like"/>
    <property type="match status" value="1"/>
</dbReference>
<organism evidence="3 4">
    <name type="scientific">Fusarium langsethiae</name>
    <dbReference type="NCBI Taxonomy" id="179993"/>
    <lineage>
        <taxon>Eukaryota</taxon>
        <taxon>Fungi</taxon>
        <taxon>Dikarya</taxon>
        <taxon>Ascomycota</taxon>
        <taxon>Pezizomycotina</taxon>
        <taxon>Sordariomycetes</taxon>
        <taxon>Hypocreomycetidae</taxon>
        <taxon>Hypocreales</taxon>
        <taxon>Nectriaceae</taxon>
        <taxon>Fusarium</taxon>
    </lineage>
</organism>
<dbReference type="EMBL" id="JXCE01000923">
    <property type="protein sequence ID" value="KPA35736.1"/>
    <property type="molecule type" value="Genomic_DNA"/>
</dbReference>
<sequence>MTFKLQKRPDMASRRADMSKRDADGVPQNEDASYYLSDPEDCFGGMGIFASPAAFMTFLQSLTANDGRLLRTETVEDMFRPQLDHECEQSLNDELDSRRETNHGGLLPLVGIRRNHGLGGLMAMEDCDGTNWRQQGSMGWGGFPNLYWVRASLLLFLRYDANKLLTQCIDPKAGICILIAFQLIPWADKQCIELGRLFERAMYQKLNDNMEK</sequence>
<evidence type="ECO:0000313" key="3">
    <source>
        <dbReference type="EMBL" id="KPA35736.1"/>
    </source>
</evidence>
<feature type="region of interest" description="Disordered" evidence="2">
    <location>
        <begin position="1"/>
        <end position="31"/>
    </location>
</feature>
<name>A0A0M9EMK4_FUSLA</name>
<comment type="caution">
    <text evidence="3">The sequence shown here is derived from an EMBL/GenBank/DDBJ whole genome shotgun (WGS) entry which is preliminary data.</text>
</comment>
<evidence type="ECO:0000256" key="1">
    <source>
        <dbReference type="ARBA" id="ARBA00022801"/>
    </source>
</evidence>
<protein>
    <submittedName>
        <fullName evidence="3">Achain simvastatin synthase</fullName>
    </submittedName>
</protein>
<dbReference type="PANTHER" id="PTHR43283:SF17">
    <property type="entry name" value="(LOVD), PUTATIVE (AFU_ORTHOLOGUE AFUA_5G00920)-RELATED"/>
    <property type="match status" value="1"/>
</dbReference>
<dbReference type="OrthoDB" id="428260at2759"/>
<dbReference type="Proteomes" id="UP000037904">
    <property type="component" value="Unassembled WGS sequence"/>
</dbReference>
<dbReference type="InterPro" id="IPR050789">
    <property type="entry name" value="Diverse_Enzym_Activities"/>
</dbReference>
<dbReference type="AlphaFoldDB" id="A0A0M9EMK4"/>